<dbReference type="InterPro" id="IPR007750">
    <property type="entry name" value="DUF674"/>
</dbReference>
<dbReference type="Pfam" id="PF05056">
    <property type="entry name" value="DUF674"/>
    <property type="match status" value="1"/>
</dbReference>
<comment type="caution">
    <text evidence="2">The sequence shown here is derived from an EMBL/GenBank/DDBJ whole genome shotgun (WGS) entry which is preliminary data.</text>
</comment>
<evidence type="ECO:0000313" key="2">
    <source>
        <dbReference type="EMBL" id="CAK9089127.1"/>
    </source>
</evidence>
<organism evidence="2 3">
    <name type="scientific">Durusdinium trenchii</name>
    <dbReference type="NCBI Taxonomy" id="1381693"/>
    <lineage>
        <taxon>Eukaryota</taxon>
        <taxon>Sar</taxon>
        <taxon>Alveolata</taxon>
        <taxon>Dinophyceae</taxon>
        <taxon>Suessiales</taxon>
        <taxon>Symbiodiniaceae</taxon>
        <taxon>Durusdinium</taxon>
    </lineage>
</organism>
<feature type="compositionally biased region" description="Low complexity" evidence="1">
    <location>
        <begin position="272"/>
        <end position="281"/>
    </location>
</feature>
<accession>A0ABP0QLI4</accession>
<dbReference type="PANTHER" id="PTHR33103:SF19">
    <property type="entry name" value="OS09G0544700 PROTEIN"/>
    <property type="match status" value="1"/>
</dbReference>
<dbReference type="EMBL" id="CAXAMM010039807">
    <property type="protein sequence ID" value="CAK9089127.1"/>
    <property type="molecule type" value="Genomic_DNA"/>
</dbReference>
<evidence type="ECO:0000313" key="3">
    <source>
        <dbReference type="Proteomes" id="UP001642464"/>
    </source>
</evidence>
<dbReference type="Proteomes" id="UP001642464">
    <property type="component" value="Unassembled WGS sequence"/>
</dbReference>
<name>A0ABP0QLI4_9DINO</name>
<reference evidence="2 3" key="1">
    <citation type="submission" date="2024-02" db="EMBL/GenBank/DDBJ databases">
        <authorList>
            <person name="Chen Y."/>
            <person name="Shah S."/>
            <person name="Dougan E. K."/>
            <person name="Thang M."/>
            <person name="Chan C."/>
        </authorList>
    </citation>
    <scope>NUCLEOTIDE SEQUENCE [LARGE SCALE GENOMIC DNA]</scope>
</reference>
<feature type="compositionally biased region" description="Basic residues" evidence="1">
    <location>
        <begin position="282"/>
        <end position="296"/>
    </location>
</feature>
<feature type="region of interest" description="Disordered" evidence="1">
    <location>
        <begin position="255"/>
        <end position="297"/>
    </location>
</feature>
<sequence>MTSDELKGSDAPLCKHATRPEKEIQWWVSGGYGQKRMHSKMLNASHKLLQVAGRVLAQLYRICDRTWVPVHDWHAPEQVLEGFKAAMQEVARAGVDRLLRHLPQVPWADERYRAIPFEQRVALLRARVQHAREAQGFSSLECSTSLVQMALPKDQRCLKESDGMKVQVLRGTDGKVIFLEGGSDFVEMMFKLMQSPLSSLLGVCPVNQESALSPLVVLRKSLSELALQSFAKGRLPDETLPGPIETSEIMKMKPFGTDGFTDFKKRRRSRSWRSGSSSSSRPRSKHRSRSRSLRRREHSEGILKDNCKFMVTDSLEVFESSTVKAMELMQGKVRGFGDIKTSSATVSKECVQNLIQQSLRGSRTVLSQVLLAHGCSATAK</sequence>
<dbReference type="GO" id="GO:0016740">
    <property type="term" value="F:transferase activity"/>
    <property type="evidence" value="ECO:0007669"/>
    <property type="project" value="UniProtKB-KW"/>
</dbReference>
<protein>
    <submittedName>
        <fullName evidence="2">HECT-type E3 ubiquitin transferase</fullName>
    </submittedName>
</protein>
<keyword evidence="2" id="KW-0808">Transferase</keyword>
<dbReference type="PANTHER" id="PTHR33103">
    <property type="entry name" value="OS01G0153900 PROTEIN"/>
    <property type="match status" value="1"/>
</dbReference>
<gene>
    <name evidence="2" type="ORF">SCF082_LOCUS42064</name>
</gene>
<evidence type="ECO:0000256" key="1">
    <source>
        <dbReference type="SAM" id="MobiDB-lite"/>
    </source>
</evidence>
<keyword evidence="3" id="KW-1185">Reference proteome</keyword>
<proteinExistence type="predicted"/>